<dbReference type="InParanoid" id="A0A1D6KSW1"/>
<reference evidence="1" key="1">
    <citation type="submission" date="2015-12" db="EMBL/GenBank/DDBJ databases">
        <title>Update maize B73 reference genome by single molecule sequencing technologies.</title>
        <authorList>
            <consortium name="Maize Genome Sequencing Project"/>
            <person name="Ware D."/>
        </authorList>
    </citation>
    <scope>NUCLEOTIDE SEQUENCE [LARGE SCALE GENOMIC DNA]</scope>
    <source>
        <tissue evidence="1">Seedling</tissue>
    </source>
</reference>
<keyword evidence="1" id="KW-0456">Lyase</keyword>
<dbReference type="AlphaFoldDB" id="A0A1D6KSW1"/>
<dbReference type="EMBL" id="CM007647">
    <property type="protein sequence ID" value="ONM05735.1"/>
    <property type="molecule type" value="Genomic_DNA"/>
</dbReference>
<dbReference type="IntAct" id="A0A1D6KSW1">
    <property type="interactions" value="1"/>
</dbReference>
<sequence>MTPPLSSATSWLPGASTWCTAAAADKRRDSRGGAGGGRHAPEEGGDGAAVRRIRRPAWRVWHAGGAAGGHHVGAAGHPPQAGRAAERGRLLQLAADLHRQGRGGGLHQPQRPPHHRARAHRAGAHGQARGVRALPRQGGVHAQLGDHDGPPGLLTPTLPEPPAGDWDDISDPSMPFRKQAFSLPSDWGFCFVFNCMQIGFIWSAGGREKKKTG</sequence>
<protein>
    <submittedName>
        <fullName evidence="1">Carboxy-lyase</fullName>
    </submittedName>
</protein>
<dbReference type="GO" id="GO:0016829">
    <property type="term" value="F:lyase activity"/>
    <property type="evidence" value="ECO:0007669"/>
    <property type="project" value="UniProtKB-KW"/>
</dbReference>
<organism evidence="1">
    <name type="scientific">Zea mays</name>
    <name type="common">Maize</name>
    <dbReference type="NCBI Taxonomy" id="4577"/>
    <lineage>
        <taxon>Eukaryota</taxon>
        <taxon>Viridiplantae</taxon>
        <taxon>Streptophyta</taxon>
        <taxon>Embryophyta</taxon>
        <taxon>Tracheophyta</taxon>
        <taxon>Spermatophyta</taxon>
        <taxon>Magnoliopsida</taxon>
        <taxon>Liliopsida</taxon>
        <taxon>Poales</taxon>
        <taxon>Poaceae</taxon>
        <taxon>PACMAD clade</taxon>
        <taxon>Panicoideae</taxon>
        <taxon>Andropogonodae</taxon>
        <taxon>Andropogoneae</taxon>
        <taxon>Tripsacinae</taxon>
        <taxon>Zea</taxon>
    </lineage>
</organism>
<name>A0A1D6KSW1_MAIZE</name>
<proteinExistence type="predicted"/>
<gene>
    <name evidence="1" type="ORF">ZEAMMB73_Zm00001d032688</name>
</gene>
<accession>A0A1D6KSW1</accession>
<evidence type="ECO:0000313" key="1">
    <source>
        <dbReference type="EMBL" id="ONM05735.1"/>
    </source>
</evidence>